<keyword evidence="3" id="KW-0378">Hydrolase</keyword>
<dbReference type="GO" id="GO:0008234">
    <property type="term" value="F:cysteine-type peptidase activity"/>
    <property type="evidence" value="ECO:0007669"/>
    <property type="project" value="UniProtKB-KW"/>
</dbReference>
<keyword evidence="4" id="KW-0788">Thiol protease</keyword>
<dbReference type="Gene3D" id="3.30.70.1490">
    <property type="entry name" value="Cysteine protease Prp"/>
    <property type="match status" value="1"/>
</dbReference>
<dbReference type="InterPro" id="IPR036764">
    <property type="entry name" value="Peptidase_Prp_sf"/>
</dbReference>
<dbReference type="GO" id="GO:0042254">
    <property type="term" value="P:ribosome biogenesis"/>
    <property type="evidence" value="ECO:0007669"/>
    <property type="project" value="UniProtKB-KW"/>
</dbReference>
<evidence type="ECO:0000256" key="4">
    <source>
        <dbReference type="ARBA" id="ARBA00022807"/>
    </source>
</evidence>
<dbReference type="SUPFAM" id="SSF118010">
    <property type="entry name" value="TM1457-like"/>
    <property type="match status" value="1"/>
</dbReference>
<dbReference type="Pfam" id="PF04327">
    <property type="entry name" value="Peptidase_Prp"/>
    <property type="match status" value="1"/>
</dbReference>
<organism evidence="7">
    <name type="scientific">uncultured Anaerotruncus sp</name>
    <dbReference type="NCBI Taxonomy" id="905011"/>
    <lineage>
        <taxon>Bacteria</taxon>
        <taxon>Bacillati</taxon>
        <taxon>Bacillota</taxon>
        <taxon>Clostridia</taxon>
        <taxon>Eubacteriales</taxon>
        <taxon>Oscillospiraceae</taxon>
        <taxon>Anaerotruncus</taxon>
        <taxon>environmental samples</taxon>
    </lineage>
</organism>
<evidence type="ECO:0000256" key="6">
    <source>
        <dbReference type="ARBA" id="ARBA00044538"/>
    </source>
</evidence>
<keyword evidence="1" id="KW-0690">Ribosome biogenesis</keyword>
<dbReference type="GO" id="GO:0006508">
    <property type="term" value="P:proteolysis"/>
    <property type="evidence" value="ECO:0007669"/>
    <property type="project" value="UniProtKB-KW"/>
</dbReference>
<proteinExistence type="inferred from homology"/>
<protein>
    <recommendedName>
        <fullName evidence="6">Ribosomal processing cysteine protease Prp</fullName>
    </recommendedName>
</protein>
<evidence type="ECO:0000256" key="3">
    <source>
        <dbReference type="ARBA" id="ARBA00022801"/>
    </source>
</evidence>
<accession>A0A6N2R8L0</accession>
<gene>
    <name evidence="7" type="ORF">AULFYP135_00292</name>
</gene>
<sequence length="103" mass="10829">MITARFTGKPIASASISGHAGFADYGHDVVCAAVTSAVQLTANGITEVLKAPCQVSVLQDKIVLTLPGNSTREAQAFLEALRLHLTVLSEDYPGTIEVFVSEV</sequence>
<dbReference type="CDD" id="cd16332">
    <property type="entry name" value="Prp-like"/>
    <property type="match status" value="1"/>
</dbReference>
<dbReference type="PANTHER" id="PTHR39178:SF1">
    <property type="entry name" value="RIBOSOMAL-PROCESSING CYSTEINE PROTEASE PRP"/>
    <property type="match status" value="1"/>
</dbReference>
<dbReference type="AlphaFoldDB" id="A0A6N2R8L0"/>
<evidence type="ECO:0000256" key="1">
    <source>
        <dbReference type="ARBA" id="ARBA00022517"/>
    </source>
</evidence>
<dbReference type="InterPro" id="IPR007422">
    <property type="entry name" value="Peptidase_Prp"/>
</dbReference>
<evidence type="ECO:0000313" key="7">
    <source>
        <dbReference type="EMBL" id="VYS77126.1"/>
    </source>
</evidence>
<evidence type="ECO:0000256" key="2">
    <source>
        <dbReference type="ARBA" id="ARBA00022670"/>
    </source>
</evidence>
<comment type="similarity">
    <text evidence="5">Belongs to the Prp family.</text>
</comment>
<reference evidence="7" key="1">
    <citation type="submission" date="2019-11" db="EMBL/GenBank/DDBJ databases">
        <authorList>
            <person name="Feng L."/>
        </authorList>
    </citation>
    <scope>NUCLEOTIDE SEQUENCE</scope>
    <source>
        <strain evidence="7">AundefinedLFYP135</strain>
    </source>
</reference>
<dbReference type="PANTHER" id="PTHR39178">
    <property type="entry name" value="HYPOTHETICAL RIBOSOME-ASSOCIATED PROTEIN"/>
    <property type="match status" value="1"/>
</dbReference>
<evidence type="ECO:0000256" key="5">
    <source>
        <dbReference type="ARBA" id="ARBA00044503"/>
    </source>
</evidence>
<dbReference type="EMBL" id="CACRSL010000003">
    <property type="protein sequence ID" value="VYS77126.1"/>
    <property type="molecule type" value="Genomic_DNA"/>
</dbReference>
<name>A0A6N2R8L0_9FIRM</name>
<keyword evidence="2" id="KW-0645">Protease</keyword>